<protein>
    <recommendedName>
        <fullName evidence="1">HAT C-terminal dimerisation domain-containing protein</fullName>
    </recommendedName>
</protein>
<keyword evidence="3" id="KW-1185">Reference proteome</keyword>
<evidence type="ECO:0000313" key="3">
    <source>
        <dbReference type="Proteomes" id="UP000076798"/>
    </source>
</evidence>
<gene>
    <name evidence="2" type="ORF">SISSUDRAFT_974790</name>
</gene>
<dbReference type="AlphaFoldDB" id="A0A165WLK2"/>
<proteinExistence type="predicted"/>
<dbReference type="Pfam" id="PF05699">
    <property type="entry name" value="Dimer_Tnp_hAT"/>
    <property type="match status" value="1"/>
</dbReference>
<feature type="non-terminal residue" evidence="2">
    <location>
        <position position="1"/>
    </location>
</feature>
<dbReference type="Proteomes" id="UP000076798">
    <property type="component" value="Unassembled WGS sequence"/>
</dbReference>
<organism evidence="2 3">
    <name type="scientific">Sistotremastrum suecicum HHB10207 ss-3</name>
    <dbReference type="NCBI Taxonomy" id="1314776"/>
    <lineage>
        <taxon>Eukaryota</taxon>
        <taxon>Fungi</taxon>
        <taxon>Dikarya</taxon>
        <taxon>Basidiomycota</taxon>
        <taxon>Agaricomycotina</taxon>
        <taxon>Agaricomycetes</taxon>
        <taxon>Sistotremastrales</taxon>
        <taxon>Sistotremastraceae</taxon>
        <taxon>Sistotremastrum</taxon>
    </lineage>
</organism>
<reference evidence="2 3" key="1">
    <citation type="journal article" date="2016" name="Mol. Biol. Evol.">
        <title>Comparative Genomics of Early-Diverging Mushroom-Forming Fungi Provides Insights into the Origins of Lignocellulose Decay Capabilities.</title>
        <authorList>
            <person name="Nagy L.G."/>
            <person name="Riley R."/>
            <person name="Tritt A."/>
            <person name="Adam C."/>
            <person name="Daum C."/>
            <person name="Floudas D."/>
            <person name="Sun H."/>
            <person name="Yadav J.S."/>
            <person name="Pangilinan J."/>
            <person name="Larsson K.H."/>
            <person name="Matsuura K."/>
            <person name="Barry K."/>
            <person name="Labutti K."/>
            <person name="Kuo R."/>
            <person name="Ohm R.A."/>
            <person name="Bhattacharya S.S."/>
            <person name="Shirouzu T."/>
            <person name="Yoshinaga Y."/>
            <person name="Martin F.M."/>
            <person name="Grigoriev I.V."/>
            <person name="Hibbett D.S."/>
        </authorList>
    </citation>
    <scope>NUCLEOTIDE SEQUENCE [LARGE SCALE GENOMIC DNA]</scope>
    <source>
        <strain evidence="2 3">HHB10207 ss-3</strain>
    </source>
</reference>
<dbReference type="PANTHER" id="PTHR47611:SF1">
    <property type="entry name" value="CCHC-TYPE DOMAIN-CONTAINING PROTEIN"/>
    <property type="match status" value="1"/>
</dbReference>
<dbReference type="GO" id="GO:0046983">
    <property type="term" value="F:protein dimerization activity"/>
    <property type="evidence" value="ECO:0007669"/>
    <property type="project" value="InterPro"/>
</dbReference>
<dbReference type="OrthoDB" id="3262464at2759"/>
<dbReference type="InterPro" id="IPR008906">
    <property type="entry name" value="HATC_C_dom"/>
</dbReference>
<evidence type="ECO:0000313" key="2">
    <source>
        <dbReference type="EMBL" id="KZT31303.1"/>
    </source>
</evidence>
<accession>A0A165WLK2</accession>
<evidence type="ECO:0000259" key="1">
    <source>
        <dbReference type="Pfam" id="PF05699"/>
    </source>
</evidence>
<sequence>WGGAEDQAAEIEAGNANAKNWTEEAEKVIKRTVRNLYSCFVVSVTHDILDDDDYYDHMRRKEISNVEEGEDWEMEYTRYNKDISRSVQKDTDLVSWWGKHATEYPILARIALDVLPVQASSVACERLFSSGKHTASDLRSRLGADKFEQLQLLKFAWKKSLIDLASENAMYEEEI</sequence>
<dbReference type="InterPro" id="IPR012337">
    <property type="entry name" value="RNaseH-like_sf"/>
</dbReference>
<dbReference type="EMBL" id="KV428664">
    <property type="protein sequence ID" value="KZT31303.1"/>
    <property type="molecule type" value="Genomic_DNA"/>
</dbReference>
<dbReference type="SUPFAM" id="SSF53098">
    <property type="entry name" value="Ribonuclease H-like"/>
    <property type="match status" value="1"/>
</dbReference>
<dbReference type="STRING" id="1314776.A0A165WLK2"/>
<feature type="domain" description="HAT C-terminal dimerisation" evidence="1">
    <location>
        <begin position="82"/>
        <end position="154"/>
    </location>
</feature>
<feature type="non-terminal residue" evidence="2">
    <location>
        <position position="175"/>
    </location>
</feature>
<dbReference type="PANTHER" id="PTHR47611">
    <property type="entry name" value="HAT DIMERISATION DOMAIN, C-TERMINAL"/>
    <property type="match status" value="1"/>
</dbReference>
<name>A0A165WLK2_9AGAM</name>